<sequence>MSLKAASSGTVAAARQALRAPSTVARTFVQRRFASGGGGYNPPTGRLFNEKPLPPGQKREKEGWESLWTYGMWGSIVFGTVLYMYKPDTSIQSWALPEATKRLEQSGKAWQYKPSVNSGYPESE</sequence>
<evidence type="ECO:0000256" key="13">
    <source>
        <dbReference type="ARBA" id="ARBA00023136"/>
    </source>
</evidence>
<gene>
    <name evidence="18" type="ORF">K437DRAFT_253632</name>
</gene>
<evidence type="ECO:0000256" key="5">
    <source>
        <dbReference type="ARBA" id="ARBA00022448"/>
    </source>
</evidence>
<dbReference type="PANTHER" id="PTHR40637:SF1">
    <property type="entry name" value="ESSS SUBUNIT OF NADH:UBIQUINONE OXIDOREDUCTASE (COMPLEX I) PROTEIN"/>
    <property type="match status" value="1"/>
</dbReference>
<keyword evidence="12" id="KW-0496">Mitochondrion</keyword>
<evidence type="ECO:0000256" key="2">
    <source>
        <dbReference type="ARBA" id="ARBA00004434"/>
    </source>
</evidence>
<evidence type="ECO:0000256" key="16">
    <source>
        <dbReference type="ARBA" id="ARBA00046528"/>
    </source>
</evidence>
<proteinExistence type="inferred from homology"/>
<evidence type="ECO:0000256" key="15">
    <source>
        <dbReference type="ARBA" id="ARBA00031387"/>
    </source>
</evidence>
<keyword evidence="9" id="KW-0809">Transit peptide</keyword>
<keyword evidence="13" id="KW-0472">Membrane</keyword>
<keyword evidence="5" id="KW-0813">Transport</keyword>
<dbReference type="PANTHER" id="PTHR40637">
    <property type="entry name" value="ESSS SUBUNIT OF NADH:UBIQUINONE OXIDOREDUCTASE (COMPLEX I) PROTEIN"/>
    <property type="match status" value="1"/>
</dbReference>
<comment type="caution">
    <text evidence="18">The sequence shown here is derived from an EMBL/GenBank/DDBJ whole genome shotgun (WGS) entry which is preliminary data.</text>
</comment>
<keyword evidence="10" id="KW-0249">Electron transport</keyword>
<evidence type="ECO:0000256" key="14">
    <source>
        <dbReference type="ARBA" id="ARBA00030753"/>
    </source>
</evidence>
<evidence type="ECO:0000256" key="17">
    <source>
        <dbReference type="SAM" id="MobiDB-lite"/>
    </source>
</evidence>
<evidence type="ECO:0000256" key="3">
    <source>
        <dbReference type="ARBA" id="ARBA00008915"/>
    </source>
</evidence>
<evidence type="ECO:0000313" key="19">
    <source>
        <dbReference type="Proteomes" id="UP000027361"/>
    </source>
</evidence>
<comment type="subcellular location">
    <subcellularLocation>
        <location evidence="2">Mitochondrion inner membrane</location>
        <topology evidence="2">Single-pass membrane protein</topology>
    </subcellularLocation>
</comment>
<dbReference type="Pfam" id="PF10183">
    <property type="entry name" value="ESSS"/>
    <property type="match status" value="1"/>
</dbReference>
<keyword evidence="19" id="KW-1185">Reference proteome</keyword>
<comment type="subunit">
    <text evidence="16">Complex I is composed of 45 different subunits. Interacts with BCAP31.</text>
</comment>
<evidence type="ECO:0000256" key="12">
    <source>
        <dbReference type="ARBA" id="ARBA00023128"/>
    </source>
</evidence>
<evidence type="ECO:0000256" key="9">
    <source>
        <dbReference type="ARBA" id="ARBA00022946"/>
    </source>
</evidence>
<evidence type="ECO:0000256" key="10">
    <source>
        <dbReference type="ARBA" id="ARBA00022982"/>
    </source>
</evidence>
<keyword evidence="11" id="KW-1133">Transmembrane helix</keyword>
<dbReference type="OrthoDB" id="2147978at2759"/>
<evidence type="ECO:0000256" key="4">
    <source>
        <dbReference type="ARBA" id="ARBA00018632"/>
    </source>
</evidence>
<evidence type="ECO:0000313" key="18">
    <source>
        <dbReference type="EMBL" id="KDN52981.1"/>
    </source>
</evidence>
<comment type="similarity">
    <text evidence="3">Belongs to the complex I NDUFB11 subunit family.</text>
</comment>
<feature type="compositionally biased region" description="Polar residues" evidence="17">
    <location>
        <begin position="1"/>
        <end position="10"/>
    </location>
</feature>
<keyword evidence="8" id="KW-0999">Mitochondrion inner membrane</keyword>
<protein>
    <recommendedName>
        <fullName evidence="4">NADH dehydrogenase [ubiquinone] 1 beta subcomplex subunit 11, mitochondrial</fullName>
    </recommendedName>
    <alternativeName>
        <fullName evidence="15">Complex I-ESSS</fullName>
    </alternativeName>
    <alternativeName>
        <fullName evidence="14">NADH-ubiquinone oxidoreductase ESSS subunit</fullName>
    </alternativeName>
</protein>
<dbReference type="GO" id="GO:0005743">
    <property type="term" value="C:mitochondrial inner membrane"/>
    <property type="evidence" value="ECO:0007669"/>
    <property type="project" value="UniProtKB-SubCell"/>
</dbReference>
<dbReference type="OMA" id="WETIFYY"/>
<dbReference type="EMBL" id="JMSN01000005">
    <property type="protein sequence ID" value="KDN52981.1"/>
    <property type="molecule type" value="Genomic_DNA"/>
</dbReference>
<dbReference type="InParanoid" id="A0A066WGQ5"/>
<accession>A0A066WGQ5</accession>
<dbReference type="HOGENOM" id="CLU_138649_1_0_1"/>
<name>A0A066WGQ5_TILAU</name>
<keyword evidence="7" id="KW-0812">Transmembrane</keyword>
<dbReference type="Proteomes" id="UP000027361">
    <property type="component" value="Unassembled WGS sequence"/>
</dbReference>
<dbReference type="AlphaFoldDB" id="A0A066WGQ5"/>
<feature type="region of interest" description="Disordered" evidence="17">
    <location>
        <begin position="33"/>
        <end position="60"/>
    </location>
</feature>
<dbReference type="InterPro" id="IPR019329">
    <property type="entry name" value="NADH_UbQ_OxRdtase_ESSS_su"/>
</dbReference>
<keyword evidence="6" id="KW-0679">Respiratory chain</keyword>
<evidence type="ECO:0000256" key="11">
    <source>
        <dbReference type="ARBA" id="ARBA00022989"/>
    </source>
</evidence>
<reference evidence="18 19" key="1">
    <citation type="submission" date="2014-05" db="EMBL/GenBank/DDBJ databases">
        <title>Draft genome sequence of a rare smut relative, Tilletiaria anomala UBC 951.</title>
        <authorList>
            <consortium name="DOE Joint Genome Institute"/>
            <person name="Toome M."/>
            <person name="Kuo A."/>
            <person name="Henrissat B."/>
            <person name="Lipzen A."/>
            <person name="Tritt A."/>
            <person name="Yoshinaga Y."/>
            <person name="Zane M."/>
            <person name="Barry K."/>
            <person name="Grigoriev I.V."/>
            <person name="Spatafora J.W."/>
            <person name="Aimea M.C."/>
        </authorList>
    </citation>
    <scope>NUCLEOTIDE SEQUENCE [LARGE SCALE GENOMIC DNA]</scope>
    <source>
        <strain evidence="18 19">UBC 951</strain>
    </source>
</reference>
<evidence type="ECO:0000256" key="8">
    <source>
        <dbReference type="ARBA" id="ARBA00022792"/>
    </source>
</evidence>
<evidence type="ECO:0000256" key="6">
    <source>
        <dbReference type="ARBA" id="ARBA00022660"/>
    </source>
</evidence>
<evidence type="ECO:0000256" key="7">
    <source>
        <dbReference type="ARBA" id="ARBA00022692"/>
    </source>
</evidence>
<dbReference type="GeneID" id="25263623"/>
<feature type="region of interest" description="Disordered" evidence="17">
    <location>
        <begin position="1"/>
        <end position="21"/>
    </location>
</feature>
<dbReference type="STRING" id="1037660.A0A066WGQ5"/>
<dbReference type="RefSeq" id="XP_013245820.1">
    <property type="nucleotide sequence ID" value="XM_013390366.1"/>
</dbReference>
<organism evidence="18 19">
    <name type="scientific">Tilletiaria anomala (strain ATCC 24038 / CBS 436.72 / UBC 951)</name>
    <dbReference type="NCBI Taxonomy" id="1037660"/>
    <lineage>
        <taxon>Eukaryota</taxon>
        <taxon>Fungi</taxon>
        <taxon>Dikarya</taxon>
        <taxon>Basidiomycota</taxon>
        <taxon>Ustilaginomycotina</taxon>
        <taxon>Exobasidiomycetes</taxon>
        <taxon>Georgefischeriales</taxon>
        <taxon>Tilletiariaceae</taxon>
        <taxon>Tilletiaria</taxon>
    </lineage>
</organism>
<comment type="function">
    <text evidence="1">Accessory subunit of the mitochondrial membrane respiratory chain NADH dehydrogenase (Complex I), that is believed not to be involved in catalysis. Complex I functions in the transfer of electrons from NADH to the respiratory chain. The immediate electron acceptor for the enzyme is believed to be ubiquinone.</text>
</comment>
<evidence type="ECO:0000256" key="1">
    <source>
        <dbReference type="ARBA" id="ARBA00003195"/>
    </source>
</evidence>